<keyword evidence="2" id="KW-0812">Transmembrane</keyword>
<feature type="region of interest" description="Disordered" evidence="1">
    <location>
        <begin position="201"/>
        <end position="229"/>
    </location>
</feature>
<sequence length="229" mass="26049">MLGTLPYFILVLIFAHIVTSFVFNETAIDELEKKDLAKLTRRTGKRNSRSTSSSSGHRSEGGGGGSADKSDDAESLQEEFSEDSSPDTDEKPQRVKKDRTPKSTVERKGWRKWHRKCPNCPEDMRKKWRDPSIKWICGAYQRARRTFKSLCMMHYRNCQDGTMFTKIADHRCANGSGQVRPYNHHFFYDYNVALTGEAGAGASSVTTEEEPEESSWDTSMINKLPPLRV</sequence>
<keyword evidence="2" id="KW-1133">Transmembrane helix</keyword>
<protein>
    <recommendedName>
        <fullName evidence="4">Kazal-like domain-containing protein</fullName>
    </recommendedName>
</protein>
<gene>
    <name evidence="3" type="ORF">B5V51_987</name>
</gene>
<evidence type="ECO:0008006" key="4">
    <source>
        <dbReference type="Google" id="ProtNLM"/>
    </source>
</evidence>
<feature type="compositionally biased region" description="Basic and acidic residues" evidence="1">
    <location>
        <begin position="88"/>
        <end position="108"/>
    </location>
</feature>
<organism evidence="3">
    <name type="scientific">Heliothis virescens</name>
    <name type="common">Tobacco budworm moth</name>
    <dbReference type="NCBI Taxonomy" id="7102"/>
    <lineage>
        <taxon>Eukaryota</taxon>
        <taxon>Metazoa</taxon>
        <taxon>Ecdysozoa</taxon>
        <taxon>Arthropoda</taxon>
        <taxon>Hexapoda</taxon>
        <taxon>Insecta</taxon>
        <taxon>Pterygota</taxon>
        <taxon>Neoptera</taxon>
        <taxon>Endopterygota</taxon>
        <taxon>Lepidoptera</taxon>
        <taxon>Glossata</taxon>
        <taxon>Ditrysia</taxon>
        <taxon>Noctuoidea</taxon>
        <taxon>Noctuidae</taxon>
        <taxon>Heliothinae</taxon>
        <taxon>Heliothis</taxon>
    </lineage>
</organism>
<accession>A0A2A4JJI5</accession>
<name>A0A2A4JJI5_HELVI</name>
<evidence type="ECO:0000256" key="2">
    <source>
        <dbReference type="SAM" id="Phobius"/>
    </source>
</evidence>
<dbReference type="EMBL" id="NWSH01001173">
    <property type="protein sequence ID" value="PCG72255.1"/>
    <property type="molecule type" value="Genomic_DNA"/>
</dbReference>
<evidence type="ECO:0000313" key="3">
    <source>
        <dbReference type="EMBL" id="PCG72255.1"/>
    </source>
</evidence>
<feature type="transmembrane region" description="Helical" evidence="2">
    <location>
        <begin position="6"/>
        <end position="24"/>
    </location>
</feature>
<feature type="region of interest" description="Disordered" evidence="1">
    <location>
        <begin position="40"/>
        <end position="110"/>
    </location>
</feature>
<dbReference type="AlphaFoldDB" id="A0A2A4JJI5"/>
<keyword evidence="2" id="KW-0472">Membrane</keyword>
<reference evidence="3" key="1">
    <citation type="submission" date="2017-09" db="EMBL/GenBank/DDBJ databases">
        <title>Contemporary evolution of a Lepidopteran species, Heliothis virescens, in response to modern agricultural practices.</title>
        <authorList>
            <person name="Fritz M.L."/>
            <person name="Deyonke A.M."/>
            <person name="Papanicolaou A."/>
            <person name="Micinski S."/>
            <person name="Westbrook J."/>
            <person name="Gould F."/>
        </authorList>
    </citation>
    <scope>NUCLEOTIDE SEQUENCE [LARGE SCALE GENOMIC DNA]</scope>
    <source>
        <strain evidence="3">HvINT-</strain>
        <tissue evidence="3">Whole body</tissue>
    </source>
</reference>
<evidence type="ECO:0000256" key="1">
    <source>
        <dbReference type="SAM" id="MobiDB-lite"/>
    </source>
</evidence>
<feature type="compositionally biased region" description="Acidic residues" evidence="1">
    <location>
        <begin position="71"/>
        <end position="87"/>
    </location>
</feature>
<comment type="caution">
    <text evidence="3">The sequence shown here is derived from an EMBL/GenBank/DDBJ whole genome shotgun (WGS) entry which is preliminary data.</text>
</comment>
<proteinExistence type="predicted"/>